<dbReference type="EMBL" id="RDBE01000010">
    <property type="protein sequence ID" value="RLV47961.1"/>
    <property type="molecule type" value="Genomic_DNA"/>
</dbReference>
<evidence type="ECO:0000256" key="3">
    <source>
        <dbReference type="ARBA" id="ARBA00022823"/>
    </source>
</evidence>
<reference evidence="8 9" key="1">
    <citation type="submission" date="2018-10" db="EMBL/GenBank/DDBJ databases">
        <title>Marmoricola sp. 4Q3S-7 whole genome shotgun sequence.</title>
        <authorList>
            <person name="Li F."/>
        </authorList>
    </citation>
    <scope>NUCLEOTIDE SEQUENCE [LARGE SCALE GENOMIC DNA]</scope>
    <source>
        <strain evidence="8 9">4Q3S-7</strain>
    </source>
</reference>
<dbReference type="AlphaFoldDB" id="A0A3L8NYW0"/>
<feature type="region of interest" description="Disordered" evidence="5">
    <location>
        <begin position="154"/>
        <end position="225"/>
    </location>
</feature>
<dbReference type="InterPro" id="IPR004167">
    <property type="entry name" value="PSBD"/>
</dbReference>
<dbReference type="InterPro" id="IPR000089">
    <property type="entry name" value="Biotin_lipoyl"/>
</dbReference>
<accession>A0A3L8NYW0</accession>
<feature type="compositionally biased region" description="Acidic residues" evidence="5">
    <location>
        <begin position="79"/>
        <end position="93"/>
    </location>
</feature>
<dbReference type="PROSITE" id="PS50968">
    <property type="entry name" value="BIOTINYL_LIPOYL"/>
    <property type="match status" value="1"/>
</dbReference>
<protein>
    <recommendedName>
        <fullName evidence="4">Dihydrolipoamide acetyltransferase component of pyruvate dehydrogenase complex</fullName>
        <ecNumber evidence="4">2.3.1.-</ecNumber>
    </recommendedName>
</protein>
<dbReference type="SUPFAM" id="SSF52777">
    <property type="entry name" value="CoA-dependent acyltransferases"/>
    <property type="match status" value="1"/>
</dbReference>
<keyword evidence="4" id="KW-0012">Acyltransferase</keyword>
<dbReference type="GO" id="GO:0016746">
    <property type="term" value="F:acyltransferase activity"/>
    <property type="evidence" value="ECO:0007669"/>
    <property type="project" value="UniProtKB-KW"/>
</dbReference>
<feature type="domain" description="Peripheral subunit-binding (PSBD)" evidence="7">
    <location>
        <begin position="140"/>
        <end position="177"/>
    </location>
</feature>
<dbReference type="InterPro" id="IPR045257">
    <property type="entry name" value="E2/Pdx1"/>
</dbReference>
<evidence type="ECO:0000259" key="6">
    <source>
        <dbReference type="PROSITE" id="PS50968"/>
    </source>
</evidence>
<dbReference type="Pfam" id="PF00198">
    <property type="entry name" value="2-oxoacid_dh"/>
    <property type="match status" value="1"/>
</dbReference>
<dbReference type="InterPro" id="IPR011053">
    <property type="entry name" value="Single_hybrid_motif"/>
</dbReference>
<dbReference type="SUPFAM" id="SSF51230">
    <property type="entry name" value="Single hybrid motif"/>
    <property type="match status" value="1"/>
</dbReference>
<dbReference type="GO" id="GO:0045254">
    <property type="term" value="C:pyruvate dehydrogenase complex"/>
    <property type="evidence" value="ECO:0007669"/>
    <property type="project" value="InterPro"/>
</dbReference>
<dbReference type="Pfam" id="PF00364">
    <property type="entry name" value="Biotin_lipoyl"/>
    <property type="match status" value="1"/>
</dbReference>
<dbReference type="Proteomes" id="UP000281708">
    <property type="component" value="Unassembled WGS sequence"/>
</dbReference>
<feature type="compositionally biased region" description="Low complexity" evidence="5">
    <location>
        <begin position="94"/>
        <end position="118"/>
    </location>
</feature>
<dbReference type="Gene3D" id="4.10.320.10">
    <property type="entry name" value="E3-binding domain"/>
    <property type="match status" value="1"/>
</dbReference>
<dbReference type="InterPro" id="IPR023213">
    <property type="entry name" value="CAT-like_dom_sf"/>
</dbReference>
<keyword evidence="4" id="KW-0808">Transferase</keyword>
<keyword evidence="3 4" id="KW-0450">Lipoyl</keyword>
<name>A0A3L8NYW0_9ACTN</name>
<dbReference type="RefSeq" id="WP_121807467.1">
    <property type="nucleotide sequence ID" value="NZ_RDBE01000010.1"/>
</dbReference>
<evidence type="ECO:0000259" key="7">
    <source>
        <dbReference type="PROSITE" id="PS51826"/>
    </source>
</evidence>
<dbReference type="GO" id="GO:0006086">
    <property type="term" value="P:pyruvate decarboxylation to acetyl-CoA"/>
    <property type="evidence" value="ECO:0007669"/>
    <property type="project" value="InterPro"/>
</dbReference>
<feature type="compositionally biased region" description="Low complexity" evidence="5">
    <location>
        <begin position="174"/>
        <end position="217"/>
    </location>
</feature>
<evidence type="ECO:0000256" key="1">
    <source>
        <dbReference type="ARBA" id="ARBA00001938"/>
    </source>
</evidence>
<dbReference type="OrthoDB" id="9805770at2"/>
<sequence>MATLMRVPEVAAGTTEVVLSEWLVEEGAEVSSGATVAVVETEKAVVEIEADSTGVVLKRLVEAGATVEVGSPYAVVGAEGEDAETDTDTDTDTDTAPPAAEPEVSAAPDEPEPASAPESEPEPDPGPAAERPAAGEQRVFATPLARRLMAEAGLEPAQVPGSGPNGRITKKDVQAAAQQAAPEQAAPEQAAPERTAPEQAAAEPPAAADAPAGASAEPHSRLRRAVATRLSQSKREVPHFYLRRTARVDALLRLRGELNEVSTHKISVNDLVVRAVGVAHAVVPEANVTWSEEALLHHDGVDVGVAIASERGLVTPVVRDVDRLTPSGVARRVKELAAQADEGRLRQQDLEGGTISVTNLGMYGVEEFAAIINPPQSAILAVGAAQPTAVVEDGAVVVATTMALVLSVDHRAVDGALAARWLAALVAAIEEPLRLLA</sequence>
<dbReference type="InterPro" id="IPR003016">
    <property type="entry name" value="2-oxoA_DH_lipoyl-BS"/>
</dbReference>
<evidence type="ECO:0000256" key="4">
    <source>
        <dbReference type="RuleBase" id="RU003423"/>
    </source>
</evidence>
<comment type="cofactor">
    <cofactor evidence="1 4">
        <name>(R)-lipoate</name>
        <dbReference type="ChEBI" id="CHEBI:83088"/>
    </cofactor>
</comment>
<feature type="domain" description="Lipoyl-binding" evidence="6">
    <location>
        <begin position="2"/>
        <end position="77"/>
    </location>
</feature>
<dbReference type="PANTHER" id="PTHR23151">
    <property type="entry name" value="DIHYDROLIPOAMIDE ACETYL/SUCCINYL-TRANSFERASE-RELATED"/>
    <property type="match status" value="1"/>
</dbReference>
<dbReference type="Pfam" id="PF02817">
    <property type="entry name" value="E3_binding"/>
    <property type="match status" value="1"/>
</dbReference>
<dbReference type="PANTHER" id="PTHR23151:SF90">
    <property type="entry name" value="DIHYDROLIPOYLLYSINE-RESIDUE ACETYLTRANSFERASE COMPONENT OF PYRUVATE DEHYDROGENASE COMPLEX, MITOCHONDRIAL-RELATED"/>
    <property type="match status" value="1"/>
</dbReference>
<dbReference type="SUPFAM" id="SSF47005">
    <property type="entry name" value="Peripheral subunit-binding domain of 2-oxo acid dehydrogenase complex"/>
    <property type="match status" value="1"/>
</dbReference>
<proteinExistence type="inferred from homology"/>
<dbReference type="EC" id="2.3.1.-" evidence="4"/>
<keyword evidence="9" id="KW-1185">Reference proteome</keyword>
<feature type="region of interest" description="Disordered" evidence="5">
    <location>
        <begin position="72"/>
        <end position="135"/>
    </location>
</feature>
<dbReference type="InterPro" id="IPR036625">
    <property type="entry name" value="E3-bd_dom_sf"/>
</dbReference>
<evidence type="ECO:0000256" key="2">
    <source>
        <dbReference type="ARBA" id="ARBA00007317"/>
    </source>
</evidence>
<dbReference type="PROSITE" id="PS00189">
    <property type="entry name" value="LIPOYL"/>
    <property type="match status" value="1"/>
</dbReference>
<dbReference type="CDD" id="cd06849">
    <property type="entry name" value="lipoyl_domain"/>
    <property type="match status" value="1"/>
</dbReference>
<comment type="similarity">
    <text evidence="2 4">Belongs to the 2-oxoacid dehydrogenase family.</text>
</comment>
<dbReference type="Gene3D" id="3.30.559.10">
    <property type="entry name" value="Chloramphenicol acetyltransferase-like domain"/>
    <property type="match status" value="1"/>
</dbReference>
<dbReference type="PROSITE" id="PS51826">
    <property type="entry name" value="PSBD"/>
    <property type="match status" value="1"/>
</dbReference>
<evidence type="ECO:0000313" key="8">
    <source>
        <dbReference type="EMBL" id="RLV47961.1"/>
    </source>
</evidence>
<evidence type="ECO:0000313" key="9">
    <source>
        <dbReference type="Proteomes" id="UP000281708"/>
    </source>
</evidence>
<dbReference type="Gene3D" id="2.40.50.100">
    <property type="match status" value="1"/>
</dbReference>
<comment type="caution">
    <text evidence="8">The sequence shown here is derived from an EMBL/GenBank/DDBJ whole genome shotgun (WGS) entry which is preliminary data.</text>
</comment>
<evidence type="ECO:0000256" key="5">
    <source>
        <dbReference type="SAM" id="MobiDB-lite"/>
    </source>
</evidence>
<dbReference type="InterPro" id="IPR001078">
    <property type="entry name" value="2-oxoacid_DH_actylTfrase"/>
</dbReference>
<gene>
    <name evidence="8" type="ORF">D9V37_17810</name>
</gene>
<organism evidence="8 9">
    <name type="scientific">Nocardioides mangrovicus</name>
    <dbReference type="NCBI Taxonomy" id="2478913"/>
    <lineage>
        <taxon>Bacteria</taxon>
        <taxon>Bacillati</taxon>
        <taxon>Actinomycetota</taxon>
        <taxon>Actinomycetes</taxon>
        <taxon>Propionibacteriales</taxon>
        <taxon>Nocardioidaceae</taxon>
        <taxon>Nocardioides</taxon>
    </lineage>
</organism>